<dbReference type="Gene3D" id="3.40.630.30">
    <property type="match status" value="1"/>
</dbReference>
<proteinExistence type="predicted"/>
<dbReference type="Proteomes" id="UP000006238">
    <property type="component" value="Unassembled WGS sequence"/>
</dbReference>
<dbReference type="STRING" id="45851.BHV86_07100"/>
<dbReference type="InterPro" id="IPR000182">
    <property type="entry name" value="GNAT_dom"/>
</dbReference>
<comment type="caution">
    <text evidence="2">The sequence shown here is derived from an EMBL/GenBank/DDBJ whole genome shotgun (WGS) entry which is preliminary data.</text>
</comment>
<dbReference type="Pfam" id="PF13673">
    <property type="entry name" value="Acetyltransf_10"/>
    <property type="match status" value="1"/>
</dbReference>
<dbReference type="EMBL" id="ABWN01000017">
    <property type="protein sequence ID" value="EFF69761.1"/>
    <property type="molecule type" value="Genomic_DNA"/>
</dbReference>
<sequence>MEVKVYDYLQEDAMNIRRNVFMSEQGYKNEFDEIDDRALHIVIYNNEKPVATCRIYREDNTYILGRIAVDKSYRGLHLGTVILAEAEKIVLKKGGKEIILHAQCRVRGFYENSGYEGYGPIGEDEGHPHIWMRKVINQ</sequence>
<accession>D4RWE4</accession>
<evidence type="ECO:0000259" key="1">
    <source>
        <dbReference type="PROSITE" id="PS51186"/>
    </source>
</evidence>
<dbReference type="InterPro" id="IPR039143">
    <property type="entry name" value="GNPNAT1-like"/>
</dbReference>
<dbReference type="InterPro" id="IPR016181">
    <property type="entry name" value="Acyl_CoA_acyltransferase"/>
</dbReference>
<dbReference type="CDD" id="cd04301">
    <property type="entry name" value="NAT_SF"/>
    <property type="match status" value="1"/>
</dbReference>
<dbReference type="HOGENOM" id="CLU_056607_6_1_9"/>
<dbReference type="PROSITE" id="PS51186">
    <property type="entry name" value="GNAT"/>
    <property type="match status" value="1"/>
</dbReference>
<evidence type="ECO:0000313" key="3">
    <source>
        <dbReference type="Proteomes" id="UP000006238"/>
    </source>
</evidence>
<dbReference type="PANTHER" id="PTHR13355:SF11">
    <property type="entry name" value="GLUCOSAMINE 6-PHOSPHATE N-ACETYLTRANSFERASE"/>
    <property type="match status" value="1"/>
</dbReference>
<dbReference type="GeneID" id="98918638"/>
<dbReference type="AlphaFoldDB" id="D4RWE4"/>
<keyword evidence="3" id="KW-1185">Reference proteome</keyword>
<feature type="domain" description="N-acetyltransferase" evidence="1">
    <location>
        <begin position="1"/>
        <end position="137"/>
    </location>
</feature>
<dbReference type="eggNOG" id="COG2153">
    <property type="taxonomic scope" value="Bacteria"/>
</dbReference>
<organism evidence="2 3">
    <name type="scientific">Eshraghiella crossota DSM 2876</name>
    <dbReference type="NCBI Taxonomy" id="511680"/>
    <lineage>
        <taxon>Bacteria</taxon>
        <taxon>Bacillati</taxon>
        <taxon>Bacillota</taxon>
        <taxon>Clostridia</taxon>
        <taxon>Lachnospirales</taxon>
        <taxon>Lachnospiraceae</taxon>
        <taxon>Eshraghiella</taxon>
    </lineage>
</organism>
<reference evidence="2 3" key="1">
    <citation type="submission" date="2010-02" db="EMBL/GenBank/DDBJ databases">
        <authorList>
            <person name="Weinstock G."/>
            <person name="Sodergren E."/>
            <person name="Clifton S."/>
            <person name="Fulton L."/>
            <person name="Fulton B."/>
            <person name="Courtney L."/>
            <person name="Fronick C."/>
            <person name="Harrison M."/>
            <person name="Strong C."/>
            <person name="Farmer C."/>
            <person name="Delahaunty K."/>
            <person name="Markovic C."/>
            <person name="Hall O."/>
            <person name="Minx P."/>
            <person name="Tomlinson C."/>
            <person name="Mitreva M."/>
            <person name="Nelson J."/>
            <person name="Hou S."/>
            <person name="Wollam A."/>
            <person name="Pepin K.H."/>
            <person name="Johnson M."/>
            <person name="Bhonagiri V."/>
            <person name="Zhang X."/>
            <person name="Suruliraj S."/>
            <person name="Warren W."/>
            <person name="Chinwalla A."/>
            <person name="Mardis E.R."/>
            <person name="Wilson R.K."/>
        </authorList>
    </citation>
    <scope>NUCLEOTIDE SEQUENCE [LARGE SCALE GENOMIC DNA]</scope>
    <source>
        <strain evidence="2 3">DSM 2876</strain>
    </source>
</reference>
<evidence type="ECO:0000313" key="2">
    <source>
        <dbReference type="EMBL" id="EFF69761.1"/>
    </source>
</evidence>
<dbReference type="GO" id="GO:0004343">
    <property type="term" value="F:glucosamine 6-phosphate N-acetyltransferase activity"/>
    <property type="evidence" value="ECO:0007669"/>
    <property type="project" value="TreeGrafter"/>
</dbReference>
<keyword evidence="2" id="KW-0808">Transferase</keyword>
<name>D4RWE4_9FIRM</name>
<dbReference type="RefSeq" id="WP_005600969.1">
    <property type="nucleotide sequence ID" value="NZ_GG663519.1"/>
</dbReference>
<dbReference type="PANTHER" id="PTHR13355">
    <property type="entry name" value="GLUCOSAMINE 6-PHOSPHATE N-ACETYLTRANSFERASE"/>
    <property type="match status" value="1"/>
</dbReference>
<dbReference type="SUPFAM" id="SSF55729">
    <property type="entry name" value="Acyl-CoA N-acyltransferases (Nat)"/>
    <property type="match status" value="1"/>
</dbReference>
<protein>
    <submittedName>
        <fullName evidence="2">Acetyltransferase, GNAT family</fullName>
    </submittedName>
</protein>
<gene>
    <name evidence="2" type="ORF">BUTYVIB_00275</name>
</gene>